<gene>
    <name evidence="2" type="ORF">QO016_000315</name>
</gene>
<dbReference type="Proteomes" id="UP001236369">
    <property type="component" value="Unassembled WGS sequence"/>
</dbReference>
<evidence type="ECO:0000313" key="3">
    <source>
        <dbReference type="Proteomes" id="UP001236369"/>
    </source>
</evidence>
<evidence type="ECO:0000256" key="1">
    <source>
        <dbReference type="SAM" id="MobiDB-lite"/>
    </source>
</evidence>
<organism evidence="2 3">
    <name type="scientific">Methylobacterium persicinum</name>
    <dbReference type="NCBI Taxonomy" id="374426"/>
    <lineage>
        <taxon>Bacteria</taxon>
        <taxon>Pseudomonadati</taxon>
        <taxon>Pseudomonadota</taxon>
        <taxon>Alphaproteobacteria</taxon>
        <taxon>Hyphomicrobiales</taxon>
        <taxon>Methylobacteriaceae</taxon>
        <taxon>Methylobacterium</taxon>
    </lineage>
</organism>
<sequence length="86" mass="9168">MERLLIFLAVLVLIAAGAMVFAMAARGRRPPLHMDSEFHEDDTDILVGPVGRTRGSPIDRSAEVLDAAPPGHDEATPSRPSPGAPR</sequence>
<dbReference type="EMBL" id="JAUSVV010000001">
    <property type="protein sequence ID" value="MDQ0440838.1"/>
    <property type="molecule type" value="Genomic_DNA"/>
</dbReference>
<dbReference type="RefSeq" id="WP_238247609.1">
    <property type="nucleotide sequence ID" value="NZ_BPQX01000011.1"/>
</dbReference>
<feature type="region of interest" description="Disordered" evidence="1">
    <location>
        <begin position="64"/>
        <end position="86"/>
    </location>
</feature>
<keyword evidence="3" id="KW-1185">Reference proteome</keyword>
<name>A0ABU0HEU2_9HYPH</name>
<evidence type="ECO:0000313" key="2">
    <source>
        <dbReference type="EMBL" id="MDQ0440838.1"/>
    </source>
</evidence>
<reference evidence="2 3" key="1">
    <citation type="submission" date="2023-07" db="EMBL/GenBank/DDBJ databases">
        <title>Genomic Encyclopedia of Type Strains, Phase IV (KMG-IV): sequencing the most valuable type-strain genomes for metagenomic binning, comparative biology and taxonomic classification.</title>
        <authorList>
            <person name="Goeker M."/>
        </authorList>
    </citation>
    <scope>NUCLEOTIDE SEQUENCE [LARGE SCALE GENOMIC DNA]</scope>
    <source>
        <strain evidence="2 3">DSM 19562</strain>
    </source>
</reference>
<proteinExistence type="predicted"/>
<comment type="caution">
    <text evidence="2">The sequence shown here is derived from an EMBL/GenBank/DDBJ whole genome shotgun (WGS) entry which is preliminary data.</text>
</comment>
<protein>
    <submittedName>
        <fullName evidence="2">Uncharacterized protein</fullName>
    </submittedName>
</protein>
<accession>A0ABU0HEU2</accession>